<evidence type="ECO:0000256" key="1">
    <source>
        <dbReference type="SAM" id="Phobius"/>
    </source>
</evidence>
<name>A0A8J7CFN2_9BACT</name>
<dbReference type="EMBL" id="JACXWA010000001">
    <property type="protein sequence ID" value="MBD3869734.1"/>
    <property type="molecule type" value="Genomic_DNA"/>
</dbReference>
<organism evidence="2 3">
    <name type="scientific">Candidatus Sulfomarinibacter kjeldsenii</name>
    <dbReference type="NCBI Taxonomy" id="2885994"/>
    <lineage>
        <taxon>Bacteria</taxon>
        <taxon>Pseudomonadati</taxon>
        <taxon>Acidobacteriota</taxon>
        <taxon>Thermoanaerobaculia</taxon>
        <taxon>Thermoanaerobaculales</taxon>
        <taxon>Candidatus Sulfomarinibacteraceae</taxon>
        <taxon>Candidatus Sulfomarinibacter</taxon>
    </lineage>
</organism>
<gene>
    <name evidence="2" type="ORF">IFJ97_00045</name>
</gene>
<dbReference type="AlphaFoldDB" id="A0A8J7CFN2"/>
<feature type="transmembrane region" description="Helical" evidence="1">
    <location>
        <begin position="63"/>
        <end position="90"/>
    </location>
</feature>
<proteinExistence type="predicted"/>
<evidence type="ECO:0000313" key="2">
    <source>
        <dbReference type="EMBL" id="MBD3869734.1"/>
    </source>
</evidence>
<comment type="caution">
    <text evidence="2">The sequence shown here is derived from an EMBL/GenBank/DDBJ whole genome shotgun (WGS) entry which is preliminary data.</text>
</comment>
<feature type="transmembrane region" description="Helical" evidence="1">
    <location>
        <begin position="175"/>
        <end position="200"/>
    </location>
</feature>
<accession>A0A8J7CFN2</accession>
<protein>
    <submittedName>
        <fullName evidence="2">Uncharacterized protein</fullName>
    </submittedName>
</protein>
<sequence length="214" mass="23151">MTRSCPWCLEPLPVRTNPLECPHCGRPLGEAGEPKARELRFQKVEAAQTAAYHRLLGWGVPTVAVLAIAMPFIHIGALAVVPLLVAVHLVTVRVVLVRDAQRLLRPMRKILNRWLARLSFLWIGLPGYGAMTVPVVGVVLGAATFVLLTSIVHVSTTVSLNRERTGQDLAPWEKMVPVVLAVISIGLILLATGVAAFFGWSVMAIMEGMQAPSG</sequence>
<keyword evidence="1" id="KW-0812">Transmembrane</keyword>
<reference evidence="2 3" key="1">
    <citation type="submission" date="2020-08" db="EMBL/GenBank/DDBJ databases">
        <title>Acidobacteriota in marine sediments use diverse sulfur dissimilation pathways.</title>
        <authorList>
            <person name="Wasmund K."/>
        </authorList>
    </citation>
    <scope>NUCLEOTIDE SEQUENCE [LARGE SCALE GENOMIC DNA]</scope>
    <source>
        <strain evidence="2">MAG AM3-A</strain>
    </source>
</reference>
<feature type="transmembrane region" description="Helical" evidence="1">
    <location>
        <begin position="111"/>
        <end position="129"/>
    </location>
</feature>
<keyword evidence="1" id="KW-0472">Membrane</keyword>
<dbReference type="Proteomes" id="UP000598633">
    <property type="component" value="Unassembled WGS sequence"/>
</dbReference>
<keyword evidence="1" id="KW-1133">Transmembrane helix</keyword>
<evidence type="ECO:0000313" key="3">
    <source>
        <dbReference type="Proteomes" id="UP000598633"/>
    </source>
</evidence>